<evidence type="ECO:0000256" key="1">
    <source>
        <dbReference type="ARBA" id="ARBA00004496"/>
    </source>
</evidence>
<feature type="compositionally biased region" description="Low complexity" evidence="13">
    <location>
        <begin position="379"/>
        <end position="421"/>
    </location>
</feature>
<dbReference type="Proteomes" id="UP001454036">
    <property type="component" value="Unassembled WGS sequence"/>
</dbReference>
<dbReference type="Pfam" id="PF00069">
    <property type="entry name" value="Pkinase"/>
    <property type="match status" value="1"/>
</dbReference>
<sequence length="457" mass="51336">MDHVVGGKFKLGRKIGSGSFGEIYLGVNIQTGEEVGIKLEPVKTKHPQLHYESKIYMLLQGGSGIPNLKWYGVEGEYNVMVIDLLGPSLEDLFNYCNRKFSLKTVLMLADQLINRVEYMHSRGFLHRDIKPDNFLMGLGRKANQVYAIDFGLAKKYRDLQTHKHIPYRENKNLTGTARYASVNTHLGVEQSRRDDLESLGYVLMYFLRGSLPWQGLRAGTKKQKYDKISEKKMLTPLEVLCKTYPSEFLSYFHYCRSLRFEDKPDYSYLKRLFRDLFIREGYQFDYVFDWTILKYPQIGASSRGRTPGGSAGLSAGPSGDKHGKASGQDTQERLSGAVEAFSRRHASSSGRHGEQSRHRNSEDIPSSKDVQLDSEKGLSSRSSSKRASAVSTNRPSSSADPSRSSRLVSSSVGRLSSTSRAHSGSEVKASSIARAAITKGNHRDDPLRSFEFLSIKK</sequence>
<evidence type="ECO:0000256" key="2">
    <source>
        <dbReference type="ARBA" id="ARBA00005926"/>
    </source>
</evidence>
<dbReference type="InterPro" id="IPR050235">
    <property type="entry name" value="CK1_Ser-Thr_kinase"/>
</dbReference>
<name>A0AAV3QHP3_LITER</name>
<comment type="caution">
    <text evidence="15">The sequence shown here is derived from an EMBL/GenBank/DDBJ whole genome shotgun (WGS) entry which is preliminary data.</text>
</comment>
<evidence type="ECO:0000256" key="12">
    <source>
        <dbReference type="ARBA" id="ARBA00048679"/>
    </source>
</evidence>
<keyword evidence="16" id="KW-1185">Reference proteome</keyword>
<keyword evidence="8" id="KW-0547">Nucleotide-binding</keyword>
<comment type="subunit">
    <text evidence="3">Monomer.</text>
</comment>
<feature type="region of interest" description="Disordered" evidence="13">
    <location>
        <begin position="301"/>
        <end position="431"/>
    </location>
</feature>
<keyword evidence="10" id="KW-0067">ATP-binding</keyword>
<dbReference type="SUPFAM" id="SSF56112">
    <property type="entry name" value="Protein kinase-like (PK-like)"/>
    <property type="match status" value="1"/>
</dbReference>
<reference evidence="15 16" key="1">
    <citation type="submission" date="2024-01" db="EMBL/GenBank/DDBJ databases">
        <title>The complete chloroplast genome sequence of Lithospermum erythrorhizon: insights into the phylogenetic relationship among Boraginaceae species and the maternal lineages of purple gromwells.</title>
        <authorList>
            <person name="Okada T."/>
            <person name="Watanabe K."/>
        </authorList>
    </citation>
    <scope>NUCLEOTIDE SEQUENCE [LARGE SCALE GENOMIC DNA]</scope>
</reference>
<accession>A0AAV3QHP3</accession>
<dbReference type="FunFam" id="1.10.510.10:FF:000164">
    <property type="entry name" value="Casein kinase 1-like protein"/>
    <property type="match status" value="1"/>
</dbReference>
<evidence type="ECO:0000259" key="14">
    <source>
        <dbReference type="PROSITE" id="PS50011"/>
    </source>
</evidence>
<evidence type="ECO:0000256" key="7">
    <source>
        <dbReference type="ARBA" id="ARBA00022679"/>
    </source>
</evidence>
<feature type="domain" description="Protein kinase" evidence="14">
    <location>
        <begin position="9"/>
        <end position="278"/>
    </location>
</feature>
<dbReference type="PROSITE" id="PS00108">
    <property type="entry name" value="PROTEIN_KINASE_ST"/>
    <property type="match status" value="1"/>
</dbReference>
<dbReference type="AlphaFoldDB" id="A0AAV3QHP3"/>
<evidence type="ECO:0000256" key="8">
    <source>
        <dbReference type="ARBA" id="ARBA00022741"/>
    </source>
</evidence>
<keyword evidence="9 15" id="KW-0418">Kinase</keyword>
<dbReference type="InterPro" id="IPR011009">
    <property type="entry name" value="Kinase-like_dom_sf"/>
</dbReference>
<evidence type="ECO:0000256" key="9">
    <source>
        <dbReference type="ARBA" id="ARBA00022777"/>
    </source>
</evidence>
<comment type="similarity">
    <text evidence="2">Belongs to the protein kinase superfamily. CK1 Ser/Thr protein kinase family. Casein kinase I subfamily.</text>
</comment>
<keyword evidence="5" id="KW-0963">Cytoplasm</keyword>
<dbReference type="SMART" id="SM00220">
    <property type="entry name" value="S_TKc"/>
    <property type="match status" value="1"/>
</dbReference>
<evidence type="ECO:0000256" key="10">
    <source>
        <dbReference type="ARBA" id="ARBA00022840"/>
    </source>
</evidence>
<evidence type="ECO:0000313" key="15">
    <source>
        <dbReference type="EMBL" id="GAA0163020.1"/>
    </source>
</evidence>
<evidence type="ECO:0000256" key="6">
    <source>
        <dbReference type="ARBA" id="ARBA00022527"/>
    </source>
</evidence>
<dbReference type="Gene3D" id="1.10.510.10">
    <property type="entry name" value="Transferase(Phosphotransferase) domain 1"/>
    <property type="match status" value="1"/>
</dbReference>
<evidence type="ECO:0000313" key="16">
    <source>
        <dbReference type="Proteomes" id="UP001454036"/>
    </source>
</evidence>
<dbReference type="GO" id="GO:0005737">
    <property type="term" value="C:cytoplasm"/>
    <property type="evidence" value="ECO:0007669"/>
    <property type="project" value="UniProtKB-SubCell"/>
</dbReference>
<protein>
    <recommendedName>
        <fullName evidence="4">non-specific serine/threonine protein kinase</fullName>
        <ecNumber evidence="4">2.7.11.1</ecNumber>
    </recommendedName>
</protein>
<dbReference type="EC" id="2.7.11.1" evidence="4"/>
<dbReference type="GO" id="GO:0005524">
    <property type="term" value="F:ATP binding"/>
    <property type="evidence" value="ECO:0007669"/>
    <property type="project" value="UniProtKB-KW"/>
</dbReference>
<comment type="catalytic activity">
    <reaction evidence="12">
        <text>L-seryl-[protein] + ATP = O-phospho-L-seryl-[protein] + ADP + H(+)</text>
        <dbReference type="Rhea" id="RHEA:17989"/>
        <dbReference type="Rhea" id="RHEA-COMP:9863"/>
        <dbReference type="Rhea" id="RHEA-COMP:11604"/>
        <dbReference type="ChEBI" id="CHEBI:15378"/>
        <dbReference type="ChEBI" id="CHEBI:29999"/>
        <dbReference type="ChEBI" id="CHEBI:30616"/>
        <dbReference type="ChEBI" id="CHEBI:83421"/>
        <dbReference type="ChEBI" id="CHEBI:456216"/>
        <dbReference type="EC" id="2.7.11.1"/>
    </reaction>
</comment>
<organism evidence="15 16">
    <name type="scientific">Lithospermum erythrorhizon</name>
    <name type="common">Purple gromwell</name>
    <name type="synonym">Lithospermum officinale var. erythrorhizon</name>
    <dbReference type="NCBI Taxonomy" id="34254"/>
    <lineage>
        <taxon>Eukaryota</taxon>
        <taxon>Viridiplantae</taxon>
        <taxon>Streptophyta</taxon>
        <taxon>Embryophyta</taxon>
        <taxon>Tracheophyta</taxon>
        <taxon>Spermatophyta</taxon>
        <taxon>Magnoliopsida</taxon>
        <taxon>eudicotyledons</taxon>
        <taxon>Gunneridae</taxon>
        <taxon>Pentapetalae</taxon>
        <taxon>asterids</taxon>
        <taxon>lamiids</taxon>
        <taxon>Boraginales</taxon>
        <taxon>Boraginaceae</taxon>
        <taxon>Boraginoideae</taxon>
        <taxon>Lithospermeae</taxon>
        <taxon>Lithospermum</taxon>
    </lineage>
</organism>
<comment type="subcellular location">
    <subcellularLocation>
        <location evidence="1">Cytoplasm</location>
    </subcellularLocation>
</comment>
<dbReference type="PROSITE" id="PS50011">
    <property type="entry name" value="PROTEIN_KINASE_DOM"/>
    <property type="match status" value="1"/>
</dbReference>
<dbReference type="PANTHER" id="PTHR11909">
    <property type="entry name" value="CASEIN KINASE-RELATED"/>
    <property type="match status" value="1"/>
</dbReference>
<comment type="catalytic activity">
    <reaction evidence="11">
        <text>L-threonyl-[protein] + ATP = O-phospho-L-threonyl-[protein] + ADP + H(+)</text>
        <dbReference type="Rhea" id="RHEA:46608"/>
        <dbReference type="Rhea" id="RHEA-COMP:11060"/>
        <dbReference type="Rhea" id="RHEA-COMP:11605"/>
        <dbReference type="ChEBI" id="CHEBI:15378"/>
        <dbReference type="ChEBI" id="CHEBI:30013"/>
        <dbReference type="ChEBI" id="CHEBI:30616"/>
        <dbReference type="ChEBI" id="CHEBI:61977"/>
        <dbReference type="ChEBI" id="CHEBI:456216"/>
        <dbReference type="EC" id="2.7.11.1"/>
    </reaction>
</comment>
<dbReference type="InterPro" id="IPR000719">
    <property type="entry name" value="Prot_kinase_dom"/>
</dbReference>
<dbReference type="CDD" id="cd14125">
    <property type="entry name" value="STKc_CK1_delta_epsilon"/>
    <property type="match status" value="1"/>
</dbReference>
<keyword evidence="7" id="KW-0808">Transferase</keyword>
<evidence type="ECO:0000256" key="5">
    <source>
        <dbReference type="ARBA" id="ARBA00022490"/>
    </source>
</evidence>
<dbReference type="EMBL" id="BAABME010004631">
    <property type="protein sequence ID" value="GAA0163020.1"/>
    <property type="molecule type" value="Genomic_DNA"/>
</dbReference>
<evidence type="ECO:0000256" key="4">
    <source>
        <dbReference type="ARBA" id="ARBA00012513"/>
    </source>
</evidence>
<gene>
    <name evidence="15" type="ORF">LIER_18996</name>
</gene>
<dbReference type="FunFam" id="3.30.200.20:FF:000538">
    <property type="entry name" value="Putative Casein kinase I"/>
    <property type="match status" value="1"/>
</dbReference>
<feature type="compositionally biased region" description="Basic and acidic residues" evidence="13">
    <location>
        <begin position="351"/>
        <end position="378"/>
    </location>
</feature>
<dbReference type="GO" id="GO:0004674">
    <property type="term" value="F:protein serine/threonine kinase activity"/>
    <property type="evidence" value="ECO:0007669"/>
    <property type="project" value="UniProtKB-KW"/>
</dbReference>
<dbReference type="InterPro" id="IPR008271">
    <property type="entry name" value="Ser/Thr_kinase_AS"/>
</dbReference>
<evidence type="ECO:0000256" key="3">
    <source>
        <dbReference type="ARBA" id="ARBA00011245"/>
    </source>
</evidence>
<keyword evidence="6 15" id="KW-0723">Serine/threonine-protein kinase</keyword>
<evidence type="ECO:0000256" key="13">
    <source>
        <dbReference type="SAM" id="MobiDB-lite"/>
    </source>
</evidence>
<proteinExistence type="inferred from homology"/>
<evidence type="ECO:0000256" key="11">
    <source>
        <dbReference type="ARBA" id="ARBA00047899"/>
    </source>
</evidence>